<evidence type="ECO:0000259" key="20">
    <source>
        <dbReference type="Pfam" id="PF03109"/>
    </source>
</evidence>
<evidence type="ECO:0000256" key="11">
    <source>
        <dbReference type="ARBA" id="ARBA00022946"/>
    </source>
</evidence>
<dbReference type="InterPro" id="IPR034646">
    <property type="entry name" value="ADCK3_dom"/>
</dbReference>
<evidence type="ECO:0000256" key="14">
    <source>
        <dbReference type="ARBA" id="ARBA00023136"/>
    </source>
</evidence>
<feature type="domain" description="ABC1 atypical kinase-like" evidence="20">
    <location>
        <begin position="199"/>
        <end position="438"/>
    </location>
</feature>
<keyword evidence="22" id="KW-1185">Reference proteome</keyword>
<comment type="pathway">
    <text evidence="2">Cofactor biosynthesis; ubiquinone biosynthesis.</text>
</comment>
<dbReference type="InterPro" id="IPR051409">
    <property type="entry name" value="Atypical_kinase_ADCK"/>
</dbReference>
<comment type="function">
    <text evidence="18">Atypical kinase involved in the biosynthesis of coenzyme Q, also named ubiquinone, an essential lipid-soluble electron transporter for aerobic cellular respiration. Its substrate specificity is still unclear: may act as a protein kinase that mediates phosphorylation of COQ3. According to other reports, acts as a small molecule kinase, possibly a lipid kinase that phosphorylates a prenyl lipid in the ubiquinone biosynthesis pathway, as suggested by its ability to bind coenzyme Q lipid intermediates. However, the small molecule kinase activity was not confirmed by another publication. Shows an unusual selectivity for binding ADP over ATP.</text>
</comment>
<feature type="compositionally biased region" description="Acidic residues" evidence="19">
    <location>
        <begin position="21"/>
        <end position="31"/>
    </location>
</feature>
<reference evidence="21" key="2">
    <citation type="submission" date="2025-09" db="UniProtKB">
        <authorList>
            <consortium name="Ensembl"/>
        </authorList>
    </citation>
    <scope>IDENTIFICATION</scope>
</reference>
<dbReference type="Proteomes" id="UP000694383">
    <property type="component" value="Unplaced"/>
</dbReference>
<dbReference type="GO" id="GO:0006744">
    <property type="term" value="P:ubiquinone biosynthetic process"/>
    <property type="evidence" value="ECO:0007669"/>
    <property type="project" value="UniProtKB-UniPathway"/>
</dbReference>
<keyword evidence="10" id="KW-0067">ATP-binding</keyword>
<evidence type="ECO:0000256" key="4">
    <source>
        <dbReference type="ARBA" id="ARBA00018535"/>
    </source>
</evidence>
<dbReference type="InterPro" id="IPR011009">
    <property type="entry name" value="Kinase-like_dom_sf"/>
</dbReference>
<reference evidence="21" key="1">
    <citation type="submission" date="2025-08" db="UniProtKB">
        <authorList>
            <consortium name="Ensembl"/>
        </authorList>
    </citation>
    <scope>IDENTIFICATION</scope>
</reference>
<evidence type="ECO:0000256" key="5">
    <source>
        <dbReference type="ARBA" id="ARBA00022679"/>
    </source>
</evidence>
<dbReference type="UniPathway" id="UPA00232"/>
<organism evidence="21 22">
    <name type="scientific">Oryzias sinensis</name>
    <name type="common">Chinese medaka</name>
    <dbReference type="NCBI Taxonomy" id="183150"/>
    <lineage>
        <taxon>Eukaryota</taxon>
        <taxon>Metazoa</taxon>
        <taxon>Chordata</taxon>
        <taxon>Craniata</taxon>
        <taxon>Vertebrata</taxon>
        <taxon>Euteleostomi</taxon>
        <taxon>Actinopterygii</taxon>
        <taxon>Neopterygii</taxon>
        <taxon>Teleostei</taxon>
        <taxon>Neoteleostei</taxon>
        <taxon>Acanthomorphata</taxon>
        <taxon>Ovalentaria</taxon>
        <taxon>Atherinomorphae</taxon>
        <taxon>Beloniformes</taxon>
        <taxon>Adrianichthyidae</taxon>
        <taxon>Oryziinae</taxon>
        <taxon>Oryzias</taxon>
    </lineage>
</organism>
<gene>
    <name evidence="21" type="primary">COQ8A</name>
</gene>
<evidence type="ECO:0000313" key="21">
    <source>
        <dbReference type="Ensembl" id="ENSOSIP00000042891.1"/>
    </source>
</evidence>
<sequence>MSRASLSLQELSGQQQTSSESEFDFPQEEAEFSASEFREEGVDPEADCSRSSANEASAVGGTQSVFQGYKDPSKQFGGHTRSYHQDARSDEHSMMGLYERARERKVPVTRLSRLANFGGLAVGLGIGALAEVAKKSIGFNGENKRSVLDSSPFLSEANAERIVRTLCKVRGAALKLGQMLSIQDDAFINPHLAKIFERVRQSADFMPIKQMTKALNSDLGPNWRDKLEFFEERPFAAASIGQVHLARMKDGREVAMKIQYPGVAQSINSDVNNLMTVLNMSNALPEGLFPEHLIDVMRKELALECDYIREAQCAKKFRELLKDDPFFFVPEVIDELSSKLVLTTELVPGFPLDKAESLSQELKNEICQNILLLCLRELFEFRYMQTDPNWSNFLYDPQTHRVALLDFGATRGFDQSFTDIYIEIIRCAAQGNRDGVLKKSIEMKFLTGYESKAMTNAHVDAVMILGEAFASYEVFDFGSQSTTERIHNLIPVMLKHRLTPPPEETYSLHRKMGGSFLICSRLNAKLSCKDMFETAYRNYWEGRSTNQDQRV</sequence>
<dbReference type="GeneTree" id="ENSGT00940000156810"/>
<evidence type="ECO:0000256" key="3">
    <source>
        <dbReference type="ARBA" id="ARBA00009670"/>
    </source>
</evidence>
<keyword evidence="12" id="KW-1133">Transmembrane helix</keyword>
<dbReference type="CDD" id="cd13970">
    <property type="entry name" value="ABC1_ADCK3"/>
    <property type="match status" value="1"/>
</dbReference>
<feature type="region of interest" description="Disordered" evidence="19">
    <location>
        <begin position="1"/>
        <end position="64"/>
    </location>
</feature>
<dbReference type="GO" id="GO:0016301">
    <property type="term" value="F:kinase activity"/>
    <property type="evidence" value="ECO:0007669"/>
    <property type="project" value="UniProtKB-KW"/>
</dbReference>
<protein>
    <recommendedName>
        <fullName evidence="4">Atypical kinase COQ8A, mitochondrial</fullName>
    </recommendedName>
    <alternativeName>
        <fullName evidence="16">Chaperone activity of bc1 complex-like</fullName>
    </alternativeName>
    <alternativeName>
        <fullName evidence="17">Coenzyme Q protein 8A</fullName>
    </alternativeName>
    <alternativeName>
        <fullName evidence="15">aarF domain-containing protein kinase 3</fullName>
    </alternativeName>
</protein>
<dbReference type="InterPro" id="IPR004147">
    <property type="entry name" value="ABC1_dom"/>
</dbReference>
<evidence type="ECO:0000256" key="12">
    <source>
        <dbReference type="ARBA" id="ARBA00022989"/>
    </source>
</evidence>
<dbReference type="SUPFAM" id="SSF56112">
    <property type="entry name" value="Protein kinase-like (PK-like)"/>
    <property type="match status" value="1"/>
</dbReference>
<feature type="compositionally biased region" description="Polar residues" evidence="19">
    <location>
        <begin position="49"/>
        <end position="64"/>
    </location>
</feature>
<evidence type="ECO:0000256" key="9">
    <source>
        <dbReference type="ARBA" id="ARBA00022777"/>
    </source>
</evidence>
<evidence type="ECO:0000256" key="18">
    <source>
        <dbReference type="ARBA" id="ARBA00058956"/>
    </source>
</evidence>
<dbReference type="GO" id="GO:0031966">
    <property type="term" value="C:mitochondrial membrane"/>
    <property type="evidence" value="ECO:0007669"/>
    <property type="project" value="UniProtKB-SubCell"/>
</dbReference>
<evidence type="ECO:0000256" key="2">
    <source>
        <dbReference type="ARBA" id="ARBA00004749"/>
    </source>
</evidence>
<keyword evidence="5" id="KW-0808">Transferase</keyword>
<keyword evidence="9" id="KW-0418">Kinase</keyword>
<evidence type="ECO:0000256" key="13">
    <source>
        <dbReference type="ARBA" id="ARBA00023128"/>
    </source>
</evidence>
<keyword evidence="11" id="KW-0809">Transit peptide</keyword>
<evidence type="ECO:0000256" key="19">
    <source>
        <dbReference type="SAM" id="MobiDB-lite"/>
    </source>
</evidence>
<evidence type="ECO:0000256" key="6">
    <source>
        <dbReference type="ARBA" id="ARBA00022688"/>
    </source>
</evidence>
<comment type="similarity">
    <text evidence="3">Belongs to the protein kinase superfamily. ADCK protein kinase family.</text>
</comment>
<keyword evidence="7" id="KW-0812">Transmembrane</keyword>
<evidence type="ECO:0000256" key="8">
    <source>
        <dbReference type="ARBA" id="ARBA00022741"/>
    </source>
</evidence>
<name>A0A8C7ZGA2_9TELE</name>
<feature type="compositionally biased region" description="Low complexity" evidence="19">
    <location>
        <begin position="1"/>
        <end position="20"/>
    </location>
</feature>
<keyword evidence="8" id="KW-0547">Nucleotide-binding</keyword>
<proteinExistence type="inferred from homology"/>
<evidence type="ECO:0000256" key="17">
    <source>
        <dbReference type="ARBA" id="ARBA00033204"/>
    </source>
</evidence>
<dbReference type="PANTHER" id="PTHR43851:SF1">
    <property type="entry name" value="ATYPICAL KINASE COQ8A, MITOCHONDRIAL"/>
    <property type="match status" value="1"/>
</dbReference>
<keyword evidence="6" id="KW-0831">Ubiquinone biosynthesis</keyword>
<keyword evidence="13" id="KW-0496">Mitochondrion</keyword>
<evidence type="ECO:0000313" key="22">
    <source>
        <dbReference type="Proteomes" id="UP000694383"/>
    </source>
</evidence>
<dbReference type="PANTHER" id="PTHR43851">
    <property type="match status" value="1"/>
</dbReference>
<evidence type="ECO:0000256" key="10">
    <source>
        <dbReference type="ARBA" id="ARBA00022840"/>
    </source>
</evidence>
<dbReference type="AlphaFoldDB" id="A0A8C7ZGA2"/>
<dbReference type="Ensembl" id="ENSOSIT00000045142.1">
    <property type="protein sequence ID" value="ENSOSIP00000042891.1"/>
    <property type="gene ID" value="ENSOSIG00000018868.1"/>
</dbReference>
<accession>A0A8C7ZGA2</accession>
<dbReference type="GO" id="GO:0005524">
    <property type="term" value="F:ATP binding"/>
    <property type="evidence" value="ECO:0007669"/>
    <property type="project" value="UniProtKB-KW"/>
</dbReference>
<evidence type="ECO:0000256" key="15">
    <source>
        <dbReference type="ARBA" id="ARBA00031775"/>
    </source>
</evidence>
<evidence type="ECO:0000256" key="16">
    <source>
        <dbReference type="ARBA" id="ARBA00032726"/>
    </source>
</evidence>
<keyword evidence="14" id="KW-0472">Membrane</keyword>
<comment type="subcellular location">
    <subcellularLocation>
        <location evidence="1">Mitochondrion membrane</location>
        <topology evidence="1">Single-pass membrane protein</topology>
    </subcellularLocation>
</comment>
<evidence type="ECO:0000256" key="7">
    <source>
        <dbReference type="ARBA" id="ARBA00022692"/>
    </source>
</evidence>
<evidence type="ECO:0000256" key="1">
    <source>
        <dbReference type="ARBA" id="ARBA00004304"/>
    </source>
</evidence>
<dbReference type="Pfam" id="PF03109">
    <property type="entry name" value="ABC1"/>
    <property type="match status" value="1"/>
</dbReference>